<evidence type="ECO:0000313" key="5">
    <source>
        <dbReference type="Proteomes" id="UP000219922"/>
    </source>
</evidence>
<name>A0A9X6XVS3_BACCE</name>
<dbReference type="NCBIfam" id="TIGR02464">
    <property type="entry name" value="ribofla_fusion"/>
    <property type="match status" value="1"/>
</dbReference>
<dbReference type="Gene3D" id="1.10.357.40">
    <property type="entry name" value="YbiA-like"/>
    <property type="match status" value="1"/>
</dbReference>
<accession>A0A9X6XVS3</accession>
<protein>
    <submittedName>
        <fullName evidence="4">Swarming motility protein YbiA</fullName>
    </submittedName>
</protein>
<evidence type="ECO:0000259" key="3">
    <source>
        <dbReference type="Pfam" id="PF08719"/>
    </source>
</evidence>
<sequence>MVREKTIYFYSWAKRYFEFSNFSLHSIVVNGKEYATNEHYFQSIKFVDPEYQEQVRLAKTPKEAKILGSSRKHKIHHDWDSRRLDVMREAVLAKFTQHENLKQLLLSTGNATLVEDSPTDSFWGIGKNKTGQNMLGKILMEVRELLRNQVN</sequence>
<dbReference type="InterPro" id="IPR012816">
    <property type="entry name" value="NADAR"/>
</dbReference>
<reference evidence="4 5" key="1">
    <citation type="submission" date="2017-09" db="EMBL/GenBank/DDBJ databases">
        <title>Large-scale bioinformatics analysis of Bacillus genomes uncovers conserved roles of natural products in bacterial physiology.</title>
        <authorList>
            <consortium name="Agbiome Team Llc"/>
            <person name="Bleich R.M."/>
            <person name="Grubbs K.J."/>
            <person name="Santa Maria K.C."/>
            <person name="Allen S.E."/>
            <person name="Farag S."/>
            <person name="Shank E.A."/>
            <person name="Bowers A."/>
        </authorList>
    </citation>
    <scope>NUCLEOTIDE SEQUENCE [LARGE SCALE GENOMIC DNA]</scope>
    <source>
        <strain evidence="4 5">AFS092789</strain>
    </source>
</reference>
<evidence type="ECO:0000256" key="2">
    <source>
        <dbReference type="ARBA" id="ARBA00000751"/>
    </source>
</evidence>
<dbReference type="AlphaFoldDB" id="A0A9X6XVS3"/>
<dbReference type="CDD" id="cd15457">
    <property type="entry name" value="NADAR"/>
    <property type="match status" value="1"/>
</dbReference>
<comment type="catalytic activity">
    <reaction evidence="1">
        <text>5-amino-6-(5-phospho-D-ribosylamino)uracil + H2O = 5,6-diaminouracil + D-ribose 5-phosphate</text>
        <dbReference type="Rhea" id="RHEA:55020"/>
        <dbReference type="ChEBI" id="CHEBI:15377"/>
        <dbReference type="ChEBI" id="CHEBI:46252"/>
        <dbReference type="ChEBI" id="CHEBI:58453"/>
        <dbReference type="ChEBI" id="CHEBI:78346"/>
    </reaction>
</comment>
<comment type="caution">
    <text evidence="4">The sequence shown here is derived from an EMBL/GenBank/DDBJ whole genome shotgun (WGS) entry which is preliminary data.</text>
</comment>
<dbReference type="SUPFAM" id="SSF143990">
    <property type="entry name" value="YbiA-like"/>
    <property type="match status" value="1"/>
</dbReference>
<dbReference type="Proteomes" id="UP000219922">
    <property type="component" value="Unassembled WGS sequence"/>
</dbReference>
<organism evidence="4 5">
    <name type="scientific">Bacillus cereus</name>
    <dbReference type="NCBI Taxonomy" id="1396"/>
    <lineage>
        <taxon>Bacteria</taxon>
        <taxon>Bacillati</taxon>
        <taxon>Bacillota</taxon>
        <taxon>Bacilli</taxon>
        <taxon>Bacillales</taxon>
        <taxon>Bacillaceae</taxon>
        <taxon>Bacillus</taxon>
        <taxon>Bacillus cereus group</taxon>
    </lineage>
</organism>
<dbReference type="Pfam" id="PF08719">
    <property type="entry name" value="NADAR"/>
    <property type="match status" value="1"/>
</dbReference>
<proteinExistence type="predicted"/>
<dbReference type="EMBL" id="NVMX01000087">
    <property type="protein sequence ID" value="PDZ94953.1"/>
    <property type="molecule type" value="Genomic_DNA"/>
</dbReference>
<dbReference type="RefSeq" id="WP_098006392.1">
    <property type="nucleotide sequence ID" value="NZ_NUJB01000047.1"/>
</dbReference>
<evidence type="ECO:0000256" key="1">
    <source>
        <dbReference type="ARBA" id="ARBA00000022"/>
    </source>
</evidence>
<comment type="catalytic activity">
    <reaction evidence="2">
        <text>2,5-diamino-6-hydroxy-4-(5-phosphoribosylamino)-pyrimidine + H2O = 2,5,6-triamino-4-hydroxypyrimidine + D-ribose 5-phosphate</text>
        <dbReference type="Rhea" id="RHEA:23436"/>
        <dbReference type="ChEBI" id="CHEBI:15377"/>
        <dbReference type="ChEBI" id="CHEBI:58614"/>
        <dbReference type="ChEBI" id="CHEBI:78346"/>
        <dbReference type="ChEBI" id="CHEBI:137796"/>
    </reaction>
</comment>
<feature type="domain" description="NADAR" evidence="3">
    <location>
        <begin position="8"/>
        <end position="147"/>
    </location>
</feature>
<dbReference type="InterPro" id="IPR037238">
    <property type="entry name" value="YbiA-like_sf"/>
</dbReference>
<evidence type="ECO:0000313" key="4">
    <source>
        <dbReference type="EMBL" id="PDZ94953.1"/>
    </source>
</evidence>
<gene>
    <name evidence="4" type="ORF">CON36_31075</name>
</gene>